<evidence type="ECO:0000313" key="3">
    <source>
        <dbReference type="EMBL" id="MBK3494792.1"/>
    </source>
</evidence>
<evidence type="ECO:0000256" key="1">
    <source>
        <dbReference type="ARBA" id="ARBA00022729"/>
    </source>
</evidence>
<keyword evidence="1 2" id="KW-0732">Signal</keyword>
<organism evidence="3 4">
    <name type="scientific">Viridibacillus soli</name>
    <dbReference type="NCBI Taxonomy" id="2798301"/>
    <lineage>
        <taxon>Bacteria</taxon>
        <taxon>Bacillati</taxon>
        <taxon>Bacillota</taxon>
        <taxon>Bacilli</taxon>
        <taxon>Bacillales</taxon>
        <taxon>Caryophanaceae</taxon>
        <taxon>Viridibacillus</taxon>
    </lineage>
</organism>
<accession>A0ABS1H5V8</accession>
<evidence type="ECO:0008006" key="5">
    <source>
        <dbReference type="Google" id="ProtNLM"/>
    </source>
</evidence>
<dbReference type="EMBL" id="JAEOAH010000007">
    <property type="protein sequence ID" value="MBK3494792.1"/>
    <property type="molecule type" value="Genomic_DNA"/>
</dbReference>
<sequence>MVNNKLKFVKSATAFVIGATVLTGSFAVTGASDKAFAKAATVKVLKGKLVSVKTGKVVKGYKSYKSVVYKNGVKFTGVYKSTYYKVGKKATGTYKNVYYKTGKAFTGVANKTYYKAGKKATGTYKNVYYKTGKAYTGVVNNTYYKTGKKATGLYKGVYYKTGKAATGIYENKLYVSGNLSKGLVIFQDQLYKDASLNKGLVIFKDQLYKDASLNKGLVIFKDQLYKDAALNKGLVIFQGQLYKDATLNKGLEKFEDKFYFDAALANDTYTVEGVERAFENGVEVGAKVKAVEAINAKQVKVTFNKSINEDTVLDSSSKLVAGSINFNESASNTTAAVTAANATGEFTDANTLVITLGTGEIFDGAYTVSATKAVKTTGKESIEEFSKAFSVSDKVAPTVESVTAKTNSTIATSAKVKFSEPVSAAVVKIDGTVYTPASGNGTDELTFNGLSLNASSEHTVEVLNATDYNNNVTPLQTKSFTVNQDTVAPVATAVASGDHAILLTFDKDMTVSTVAGAVKVLDEKLGTVSSTVTQVGTSKTKFLVAMTGTTLYDNAASRSLTVVVDDSAKDSLGNKVSTTTKAVSLVIDVTAPTVSDVAVENDSNGNAKTLKVTFSEELKAVPADLTGVTAKDATTGTTATVTDLLDATAIKLSDDKKTVEIPVKPAAQGNKYNFAFAKGFVKDTALTANDSTGYAKTVAFDKAGSAFKLAQTDLDTTTQNTIVITFAKAVVGDFGANAVNNPANYTVAGQALPAGTDITIDAARTEVTIVLPSDFVATTDTNAVLTVNNIKATDGSSLAAFIGFANVKDNIAPQLNKVVWNTNGSFTLDFNENIATIGAEAGYEVKVNDTVIPSTAYTFAPGTGSDAGNIVATFVTATDATYGTYIVVDDSTGNEGYTAGKDILVGNVSKVSVKVLDTNTTADSATNVAKSGITVSATK</sequence>
<gene>
    <name evidence="3" type="ORF">JFL43_07955</name>
</gene>
<dbReference type="Proteomes" id="UP000618943">
    <property type="component" value="Unassembled WGS sequence"/>
</dbReference>
<keyword evidence="4" id="KW-1185">Reference proteome</keyword>
<name>A0ABS1H5V8_9BACL</name>
<proteinExistence type="predicted"/>
<feature type="signal peptide" evidence="2">
    <location>
        <begin position="1"/>
        <end position="27"/>
    </location>
</feature>
<evidence type="ECO:0000256" key="2">
    <source>
        <dbReference type="SAM" id="SignalP"/>
    </source>
</evidence>
<dbReference type="InterPro" id="IPR014755">
    <property type="entry name" value="Cu-Rt/internalin_Ig-like"/>
</dbReference>
<feature type="chain" id="PRO_5047289438" description="SbsA Ig-like domain-containing protein" evidence="2">
    <location>
        <begin position="28"/>
        <end position="939"/>
    </location>
</feature>
<dbReference type="RefSeq" id="WP_200748602.1">
    <property type="nucleotide sequence ID" value="NZ_JAEOAH010000007.1"/>
</dbReference>
<evidence type="ECO:0000313" key="4">
    <source>
        <dbReference type="Proteomes" id="UP000618943"/>
    </source>
</evidence>
<reference evidence="3 4" key="1">
    <citation type="submission" date="2020-12" db="EMBL/GenBank/DDBJ databases">
        <title>YIM B01967 draft genome.</title>
        <authorList>
            <person name="Yan X."/>
        </authorList>
    </citation>
    <scope>NUCLEOTIDE SEQUENCE [LARGE SCALE GENOMIC DNA]</scope>
    <source>
        <strain evidence="3 4">YIM B01967</strain>
    </source>
</reference>
<protein>
    <recommendedName>
        <fullName evidence="5">SbsA Ig-like domain-containing protein</fullName>
    </recommendedName>
</protein>
<comment type="caution">
    <text evidence="3">The sequence shown here is derived from an EMBL/GenBank/DDBJ whole genome shotgun (WGS) entry which is preliminary data.</text>
</comment>
<dbReference type="Gene3D" id="2.60.40.1220">
    <property type="match status" value="2"/>
</dbReference>